<dbReference type="RefSeq" id="WP_156743690.1">
    <property type="nucleotide sequence ID" value="NZ_CACRYJ010000070.1"/>
</dbReference>
<accession>A0A7M4DSH7</accession>
<dbReference type="EMBL" id="CACRYJ010000070">
    <property type="protein sequence ID" value="VZO40421.1"/>
    <property type="molecule type" value="Genomic_DNA"/>
</dbReference>
<dbReference type="GO" id="GO:0035595">
    <property type="term" value="F:N-acetylglucosaminylinositol deacetylase activity"/>
    <property type="evidence" value="ECO:0007669"/>
    <property type="project" value="UniProtKB-EC"/>
</dbReference>
<reference evidence="2 3" key="1">
    <citation type="submission" date="2019-11" db="EMBL/GenBank/DDBJ databases">
        <authorList>
            <person name="Criscuolo A."/>
        </authorList>
    </citation>
    <scope>NUCLEOTIDE SEQUENCE [LARGE SCALE GENOMIC DNA]</scope>
    <source>
        <strain evidence="2">CIP111667</strain>
    </source>
</reference>
<dbReference type="EC" id="3.5.1.103" evidence="2"/>
<dbReference type="InterPro" id="IPR003737">
    <property type="entry name" value="GlcNAc_PI_deacetylase-related"/>
</dbReference>
<comment type="caution">
    <text evidence="2">The sequence shown here is derived from an EMBL/GenBank/DDBJ whole genome shotgun (WGS) entry which is preliminary data.</text>
</comment>
<dbReference type="AlphaFoldDB" id="A0A7M4DSH7"/>
<organism evidence="2 3">
    <name type="scientific">Occultella aeris</name>
    <dbReference type="NCBI Taxonomy" id="2761496"/>
    <lineage>
        <taxon>Bacteria</taxon>
        <taxon>Bacillati</taxon>
        <taxon>Actinomycetota</taxon>
        <taxon>Actinomycetes</taxon>
        <taxon>Micrococcales</taxon>
        <taxon>Ruaniaceae</taxon>
        <taxon>Occultella</taxon>
    </lineage>
</organism>
<dbReference type="Pfam" id="PF02585">
    <property type="entry name" value="PIG-L"/>
    <property type="match status" value="1"/>
</dbReference>
<dbReference type="GO" id="GO:0016137">
    <property type="term" value="P:glycoside metabolic process"/>
    <property type="evidence" value="ECO:0007669"/>
    <property type="project" value="UniProtKB-ARBA"/>
</dbReference>
<proteinExistence type="predicted"/>
<dbReference type="Proteomes" id="UP000419743">
    <property type="component" value="Unassembled WGS sequence"/>
</dbReference>
<dbReference type="SUPFAM" id="SSF102588">
    <property type="entry name" value="LmbE-like"/>
    <property type="match status" value="1"/>
</dbReference>
<evidence type="ECO:0000313" key="2">
    <source>
        <dbReference type="EMBL" id="VZO40421.1"/>
    </source>
</evidence>
<dbReference type="PANTHER" id="PTHR12993:SF11">
    <property type="entry name" value="N-ACETYLGLUCOSAMINYL-PHOSPHATIDYLINOSITOL DE-N-ACETYLASE"/>
    <property type="match status" value="1"/>
</dbReference>
<keyword evidence="2" id="KW-0378">Hydrolase</keyword>
<dbReference type="Gene3D" id="3.40.50.10320">
    <property type="entry name" value="LmbE-like"/>
    <property type="match status" value="1"/>
</dbReference>
<gene>
    <name evidence="2" type="primary">mshB_3</name>
    <name evidence="2" type="ORF">HALOF300_05125</name>
</gene>
<evidence type="ECO:0000256" key="1">
    <source>
        <dbReference type="ARBA" id="ARBA00022833"/>
    </source>
</evidence>
<dbReference type="InterPro" id="IPR024078">
    <property type="entry name" value="LmbE-like_dom_sf"/>
</dbReference>
<sequence>MHDAGSLGTILGVWAHPDDEVFLSAGLMAAARDAGQRVVVVTATLGERGTTDSTRWPPERLGRLRGLELAASLAAIGVTEHRHLGHPDGSLARQHQLQAIDELAGIVEQVQPDTIVTFGPDGLTGHEDHQTVSAWASTARAASAPRARLLFATTTESFVRRWAHVHDRLDVFLADGLPLRTPDADVALALNLSGADADRKLVALRAHASQTAGMLATIGEDTLREWWSVETFLDADRTPLPQRRGADAGAAAGPAWGTWQLVG</sequence>
<name>A0A7M4DSH7_9MICO</name>
<keyword evidence="1" id="KW-0862">Zinc</keyword>
<keyword evidence="3" id="KW-1185">Reference proteome</keyword>
<protein>
    <submittedName>
        <fullName evidence="2">1D-myo-inositol 2-acetamido-2-deoxy-alpha-D-glucopyranoside deacetylase</fullName>
        <ecNumber evidence="2">3.5.1.103</ecNumber>
    </submittedName>
</protein>
<dbReference type="PANTHER" id="PTHR12993">
    <property type="entry name" value="N-ACETYLGLUCOSAMINYL-PHOSPHATIDYLINOSITOL DE-N-ACETYLASE-RELATED"/>
    <property type="match status" value="1"/>
</dbReference>
<evidence type="ECO:0000313" key="3">
    <source>
        <dbReference type="Proteomes" id="UP000419743"/>
    </source>
</evidence>